<evidence type="ECO:0000313" key="2">
    <source>
        <dbReference type="Proteomes" id="UP000807504"/>
    </source>
</evidence>
<keyword evidence="2" id="KW-1185">Reference proteome</keyword>
<reference evidence="1" key="1">
    <citation type="journal article" date="2020" name="bioRxiv">
        <title>Chromosome-level reference genome of the European wasp spider Argiope bruennichi: a resource for studies on range expansion and evolutionary adaptation.</title>
        <authorList>
            <person name="Sheffer M.M."/>
            <person name="Hoppe A."/>
            <person name="Krehenwinkel H."/>
            <person name="Uhl G."/>
            <person name="Kuss A.W."/>
            <person name="Jensen L."/>
            <person name="Jensen C."/>
            <person name="Gillespie R.G."/>
            <person name="Hoff K.J."/>
            <person name="Prost S."/>
        </authorList>
    </citation>
    <scope>NUCLEOTIDE SEQUENCE</scope>
</reference>
<gene>
    <name evidence="1" type="ORF">HNY73_004208</name>
</gene>
<comment type="caution">
    <text evidence="1">The sequence shown here is derived from an EMBL/GenBank/DDBJ whole genome shotgun (WGS) entry which is preliminary data.</text>
</comment>
<proteinExistence type="predicted"/>
<organism evidence="1 2">
    <name type="scientific">Argiope bruennichi</name>
    <name type="common">Wasp spider</name>
    <name type="synonym">Aranea bruennichi</name>
    <dbReference type="NCBI Taxonomy" id="94029"/>
    <lineage>
        <taxon>Eukaryota</taxon>
        <taxon>Metazoa</taxon>
        <taxon>Ecdysozoa</taxon>
        <taxon>Arthropoda</taxon>
        <taxon>Chelicerata</taxon>
        <taxon>Arachnida</taxon>
        <taxon>Araneae</taxon>
        <taxon>Araneomorphae</taxon>
        <taxon>Entelegynae</taxon>
        <taxon>Araneoidea</taxon>
        <taxon>Araneidae</taxon>
        <taxon>Argiope</taxon>
    </lineage>
</organism>
<protein>
    <submittedName>
        <fullName evidence="1">Uncharacterized protein</fullName>
    </submittedName>
</protein>
<name>A0A8T0FP54_ARGBR</name>
<accession>A0A8T0FP54</accession>
<dbReference type="AlphaFoldDB" id="A0A8T0FP54"/>
<dbReference type="EMBL" id="JABXBU010000003">
    <property type="protein sequence ID" value="KAF8792636.1"/>
    <property type="molecule type" value="Genomic_DNA"/>
</dbReference>
<reference evidence="1" key="2">
    <citation type="submission" date="2020-06" db="EMBL/GenBank/DDBJ databases">
        <authorList>
            <person name="Sheffer M."/>
        </authorList>
    </citation>
    <scope>NUCLEOTIDE SEQUENCE</scope>
</reference>
<dbReference type="Proteomes" id="UP000807504">
    <property type="component" value="Unassembled WGS sequence"/>
</dbReference>
<sequence>MSASFIPSLKHMTLAKTTIAICRDSEIRCFINELNFLWDKTAGEDKWKGLMDKAEEKINELPVPPQLHQCILALIKPISLEIARWKYDHLKILGDKFDFQSCRLFWAPEGTVDRKKTAEMLILNKNICIINRFFLACCYCRQNDVEEIWNIMCPTERILIYNEKDYYSNVIFWRSWLESKGAIVWVELLEQLLNRIYPDTICNYHKYLIWLRGFFDKLTTEQQKVGIWYTVIHTFKDHDNFRFCISQLNEEKRELVFKEYPLRLLRFFLDWPYQSLFSEAAEQMWKYLDKSDFRYLLYFIIYNRIVADWYDFDYVNLLKDFWWHSPKHLKDYIKNDTIYEAVKMVIYHEFPQHFPKEKIIQISFSVELPYSKFSLLREGDFL</sequence>
<evidence type="ECO:0000313" key="1">
    <source>
        <dbReference type="EMBL" id="KAF8792636.1"/>
    </source>
</evidence>